<name>A0A1I0QXN8_9FLAO</name>
<dbReference type="OrthoDB" id="713755at2"/>
<dbReference type="RefSeq" id="WP_089792526.1">
    <property type="nucleotide sequence ID" value="NZ_FOIU01000001.1"/>
</dbReference>
<reference evidence="2" key="1">
    <citation type="submission" date="2016-10" db="EMBL/GenBank/DDBJ databases">
        <authorList>
            <person name="Varghese N."/>
            <person name="Submissions S."/>
        </authorList>
    </citation>
    <scope>NUCLEOTIDE SEQUENCE [LARGE SCALE GENOMIC DNA]</scope>
    <source>
        <strain evidence="2">DSM 17724</strain>
    </source>
</reference>
<accession>A0A1I0QXN8</accession>
<organism evidence="1 2">
    <name type="scientific">Chryseobacterium wanjuense</name>
    <dbReference type="NCBI Taxonomy" id="356305"/>
    <lineage>
        <taxon>Bacteria</taxon>
        <taxon>Pseudomonadati</taxon>
        <taxon>Bacteroidota</taxon>
        <taxon>Flavobacteriia</taxon>
        <taxon>Flavobacteriales</taxon>
        <taxon>Weeksellaceae</taxon>
        <taxon>Chryseobacterium group</taxon>
        <taxon>Chryseobacterium</taxon>
    </lineage>
</organism>
<dbReference type="Proteomes" id="UP000199469">
    <property type="component" value="Unassembled WGS sequence"/>
</dbReference>
<gene>
    <name evidence="1" type="ORF">SAMN05421841_2301</name>
</gene>
<proteinExistence type="predicted"/>
<dbReference type="EMBL" id="FOIU01000001">
    <property type="protein sequence ID" value="SEW32487.1"/>
    <property type="molecule type" value="Genomic_DNA"/>
</dbReference>
<protein>
    <submittedName>
        <fullName evidence="1">Uncharacterized protein</fullName>
    </submittedName>
</protein>
<evidence type="ECO:0000313" key="1">
    <source>
        <dbReference type="EMBL" id="SEW32487.1"/>
    </source>
</evidence>
<sequence length="93" mass="10810">MDINEINVLLNKRNGNFAQLKKIIVSMNLIPALSKDQFDLLAEKILKQLENNSDYDKVKQIVENELTVTYGLCRQEFDSGKITDAFFDWWAKN</sequence>
<dbReference type="AlphaFoldDB" id="A0A1I0QXN8"/>
<evidence type="ECO:0000313" key="2">
    <source>
        <dbReference type="Proteomes" id="UP000199469"/>
    </source>
</evidence>
<keyword evidence="2" id="KW-1185">Reference proteome</keyword>